<protein>
    <submittedName>
        <fullName evidence="1">Uncharacterized protein</fullName>
    </submittedName>
</protein>
<name>A0A835RX54_VANPL</name>
<proteinExistence type="predicted"/>
<organism evidence="1 2">
    <name type="scientific">Vanilla planifolia</name>
    <name type="common">Vanilla</name>
    <dbReference type="NCBI Taxonomy" id="51239"/>
    <lineage>
        <taxon>Eukaryota</taxon>
        <taxon>Viridiplantae</taxon>
        <taxon>Streptophyta</taxon>
        <taxon>Embryophyta</taxon>
        <taxon>Tracheophyta</taxon>
        <taxon>Spermatophyta</taxon>
        <taxon>Magnoliopsida</taxon>
        <taxon>Liliopsida</taxon>
        <taxon>Asparagales</taxon>
        <taxon>Orchidaceae</taxon>
        <taxon>Vanilloideae</taxon>
        <taxon>Vanilleae</taxon>
        <taxon>Vanilla</taxon>
    </lineage>
</organism>
<dbReference type="Proteomes" id="UP000639772">
    <property type="component" value="Unassembled WGS sequence"/>
</dbReference>
<dbReference type="AlphaFoldDB" id="A0A835RX54"/>
<gene>
    <name evidence="1" type="ORF">HPP92_004331</name>
</gene>
<evidence type="ECO:0000313" key="2">
    <source>
        <dbReference type="Proteomes" id="UP000639772"/>
    </source>
</evidence>
<accession>A0A835RX54</accession>
<evidence type="ECO:0000313" key="1">
    <source>
        <dbReference type="EMBL" id="KAG0493337.1"/>
    </source>
</evidence>
<comment type="caution">
    <text evidence="1">The sequence shown here is derived from an EMBL/GenBank/DDBJ whole genome shotgun (WGS) entry which is preliminary data.</text>
</comment>
<sequence>MAASVFPSSPLASAKAVNLRRFSVSASSTSVDNPLLCTSFTALSIPCKSVSRYIFLAILGSVKLGSLAFLENLYCVFFTDNPVEIRIDFNDYLFDEFGLWAFLEI</sequence>
<reference evidence="1 2" key="1">
    <citation type="journal article" date="2020" name="Nat. Food">
        <title>A phased Vanilla planifolia genome enables genetic improvement of flavour and production.</title>
        <authorList>
            <person name="Hasing T."/>
            <person name="Tang H."/>
            <person name="Brym M."/>
            <person name="Khazi F."/>
            <person name="Huang T."/>
            <person name="Chambers A.H."/>
        </authorList>
    </citation>
    <scope>NUCLEOTIDE SEQUENCE [LARGE SCALE GENOMIC DNA]</scope>
    <source>
        <tissue evidence="1">Leaf</tissue>
    </source>
</reference>
<dbReference type="EMBL" id="JADCNM010000002">
    <property type="protein sequence ID" value="KAG0493337.1"/>
    <property type="molecule type" value="Genomic_DNA"/>
</dbReference>